<organism evidence="1 2">
    <name type="scientific">Symbiodinium microadriaticum</name>
    <name type="common">Dinoflagellate</name>
    <name type="synonym">Zooxanthella microadriatica</name>
    <dbReference type="NCBI Taxonomy" id="2951"/>
    <lineage>
        <taxon>Eukaryota</taxon>
        <taxon>Sar</taxon>
        <taxon>Alveolata</taxon>
        <taxon>Dinophyceae</taxon>
        <taxon>Suessiales</taxon>
        <taxon>Symbiodiniaceae</taxon>
        <taxon>Symbiodinium</taxon>
    </lineage>
</organism>
<evidence type="ECO:0000313" key="1">
    <source>
        <dbReference type="EMBL" id="OLQ10823.1"/>
    </source>
</evidence>
<proteinExistence type="predicted"/>
<comment type="caution">
    <text evidence="1">The sequence shown here is derived from an EMBL/GenBank/DDBJ whole genome shotgun (WGS) entry which is preliminary data.</text>
</comment>
<evidence type="ECO:0000313" key="2">
    <source>
        <dbReference type="Proteomes" id="UP000186817"/>
    </source>
</evidence>
<dbReference type="EMBL" id="LSRX01000071">
    <property type="protein sequence ID" value="OLQ10823.1"/>
    <property type="molecule type" value="Genomic_DNA"/>
</dbReference>
<dbReference type="AlphaFoldDB" id="A0A1Q9ETR9"/>
<keyword evidence="2" id="KW-1185">Reference proteome</keyword>
<dbReference type="OrthoDB" id="414836at2759"/>
<reference evidence="1 2" key="1">
    <citation type="submission" date="2016-02" db="EMBL/GenBank/DDBJ databases">
        <title>Genome analysis of coral dinoflagellate symbionts highlights evolutionary adaptations to a symbiotic lifestyle.</title>
        <authorList>
            <person name="Aranda M."/>
            <person name="Li Y."/>
            <person name="Liew Y.J."/>
            <person name="Baumgarten S."/>
            <person name="Simakov O."/>
            <person name="Wilson M."/>
            <person name="Piel J."/>
            <person name="Ashoor H."/>
            <person name="Bougouffa S."/>
            <person name="Bajic V.B."/>
            <person name="Ryu T."/>
            <person name="Ravasi T."/>
            <person name="Bayer T."/>
            <person name="Micklem G."/>
            <person name="Kim H."/>
            <person name="Bhak J."/>
            <person name="Lajeunesse T.C."/>
            <person name="Voolstra C.R."/>
        </authorList>
    </citation>
    <scope>NUCLEOTIDE SEQUENCE [LARGE SCALE GENOMIC DNA]</scope>
    <source>
        <strain evidence="1 2">CCMP2467</strain>
    </source>
</reference>
<protein>
    <submittedName>
        <fullName evidence="1">Uncharacterized protein</fullName>
    </submittedName>
</protein>
<gene>
    <name evidence="1" type="ORF">AK812_SmicGene5447</name>
</gene>
<sequence length="556" mass="60878">MPAVWRHGFAEDLSAAGTQPPVSTSFIKFAGDCKTSRNWQNPITGLPCRDAEETSCNLVHATCAKVPKVGWKPDAKDPLSFEVPKGSCELPAPKLPPLGGGGSWTDLAGQVGDTIEAVGNAATMVQSMLAGSATNSECNARMVDMPYGLFNPAAESKSGLGGTADKLLSFVGAEKQMKVKLPLTVWGQAVHGMSGTWAFDSGGLHSTDYVYKVEQGKGAPDDFYLCDARDRPQHCALLGGNLKHACAAWYDPKQCDFCEDLGDELKCDVRGWNHKEMKWARVPIYPRDLLGELYRGEWKDVWMRPVFASVRLKKAGLMGEIKKLPAAKALRQAPFVWALLETALTSARAAELNGQQRWTRGFDCAFRVRFCKDVPLTKRNVVSVPAVDPKTGTTGPVDATVFLPHVVFSSLEEYDLFPDIRGLAHLENFCTVADKTRDDRLTEHPLLKGPCWKHKTAPLLVRCLFFVGALLCSASARSSLLPQAAWKAPPKCHEKKVVNSNSDKFLACPKEQLGLRFARALLYPESFASRGLLLPSCVPCPVRRRSRRCTGVGLFL</sequence>
<accession>A0A1Q9ETR9</accession>
<name>A0A1Q9ETR9_SYMMI</name>
<dbReference type="Proteomes" id="UP000186817">
    <property type="component" value="Unassembled WGS sequence"/>
</dbReference>